<proteinExistence type="predicted"/>
<dbReference type="Proteomes" id="UP001501920">
    <property type="component" value="Chromosome 3"/>
</dbReference>
<dbReference type="InterPro" id="IPR016186">
    <property type="entry name" value="C-type_lectin-like/link_sf"/>
</dbReference>
<evidence type="ECO:0000256" key="4">
    <source>
        <dbReference type="SAM" id="Phobius"/>
    </source>
</evidence>
<dbReference type="PROSITE" id="PS50041">
    <property type="entry name" value="C_TYPE_LECTIN_2"/>
    <property type="match status" value="1"/>
</dbReference>
<dbReference type="PROSITE" id="PS00615">
    <property type="entry name" value="C_TYPE_LECTIN_1"/>
    <property type="match status" value="1"/>
</dbReference>
<keyword evidence="4" id="KW-0472">Membrane</keyword>
<organism evidence="6 7">
    <name type="scientific">Pygocentrus nattereri</name>
    <name type="common">Red-bellied piranha</name>
    <dbReference type="NCBI Taxonomy" id="42514"/>
    <lineage>
        <taxon>Eukaryota</taxon>
        <taxon>Metazoa</taxon>
        <taxon>Chordata</taxon>
        <taxon>Craniata</taxon>
        <taxon>Vertebrata</taxon>
        <taxon>Euteleostomi</taxon>
        <taxon>Actinopterygii</taxon>
        <taxon>Neopterygii</taxon>
        <taxon>Teleostei</taxon>
        <taxon>Ostariophysi</taxon>
        <taxon>Characiformes</taxon>
        <taxon>Characoidei</taxon>
        <taxon>Pygocentrus</taxon>
    </lineage>
</organism>
<dbReference type="AlphaFoldDB" id="A0AAR2KGV0"/>
<evidence type="ECO:0000259" key="5">
    <source>
        <dbReference type="PROSITE" id="PS50041"/>
    </source>
</evidence>
<dbReference type="PANTHER" id="PTHR45710">
    <property type="entry name" value="C-TYPE LECTIN DOMAIN-CONTAINING PROTEIN 180"/>
    <property type="match status" value="1"/>
</dbReference>
<sequence length="258" mass="29478">MHRLRWTVEFQKQAGELGKQRVLALMLNYLSPFFSFIVFSCLQEDVYRKVRLYRRLCVALLIVCVVLLAVLLALAVKLSEAQSSQRYQPAAESSTAPASCSLQTCEALFPTLMASHHSGEAGEPQHVVADNHAGLVCSECGKGWLKYDDSCYLLSRVRRTWQESREECLKLGGDLTVIRSERVQRFLTNKGLMQYWIGLHRSETQEWTWINNTALTTGYWATNLQEGNCVFLNGGKWHKGNWHSSRCELYSNYICQRG</sequence>
<dbReference type="InterPro" id="IPR001304">
    <property type="entry name" value="C-type_lectin-like"/>
</dbReference>
<dbReference type="InterPro" id="IPR016187">
    <property type="entry name" value="CTDL_fold"/>
</dbReference>
<keyword evidence="7" id="KW-1185">Reference proteome</keyword>
<feature type="domain" description="C-type lectin" evidence="5">
    <location>
        <begin position="147"/>
        <end position="256"/>
    </location>
</feature>
<keyword evidence="3" id="KW-1015">Disulfide bond</keyword>
<evidence type="ECO:0000313" key="7">
    <source>
        <dbReference type="Proteomes" id="UP001501920"/>
    </source>
</evidence>
<reference evidence="6 7" key="1">
    <citation type="submission" date="2020-10" db="EMBL/GenBank/DDBJ databases">
        <title>Pygocentrus nattereri (red-bellied piranha) genome, fPygNat1, primary haplotype.</title>
        <authorList>
            <person name="Myers G."/>
            <person name="Meyer A."/>
            <person name="Karagic N."/>
            <person name="Pippel M."/>
            <person name="Winkler S."/>
            <person name="Tracey A."/>
            <person name="Wood J."/>
            <person name="Formenti G."/>
            <person name="Howe K."/>
            <person name="Fedrigo O."/>
            <person name="Jarvis E.D."/>
        </authorList>
    </citation>
    <scope>NUCLEOTIDE SEQUENCE [LARGE SCALE GENOMIC DNA]</scope>
</reference>
<dbReference type="InterPro" id="IPR050828">
    <property type="entry name" value="C-type_lectin/matrix_domain"/>
</dbReference>
<dbReference type="SMART" id="SM00034">
    <property type="entry name" value="CLECT"/>
    <property type="match status" value="1"/>
</dbReference>
<protein>
    <recommendedName>
        <fullName evidence="5">C-type lectin domain-containing protein</fullName>
    </recommendedName>
</protein>
<feature type="transmembrane region" description="Helical" evidence="4">
    <location>
        <begin position="21"/>
        <end position="40"/>
    </location>
</feature>
<dbReference type="InterPro" id="IPR033992">
    <property type="entry name" value="NKR-like_CTLD"/>
</dbReference>
<reference evidence="6" key="2">
    <citation type="submission" date="2025-08" db="UniProtKB">
        <authorList>
            <consortium name="Ensembl"/>
        </authorList>
    </citation>
    <scope>IDENTIFICATION</scope>
</reference>
<comment type="subcellular location">
    <subcellularLocation>
        <location evidence="1">Cell membrane</location>
        <topology evidence="1">Single-pass type II membrane protein</topology>
    </subcellularLocation>
</comment>
<reference evidence="6" key="3">
    <citation type="submission" date="2025-09" db="UniProtKB">
        <authorList>
            <consortium name="Ensembl"/>
        </authorList>
    </citation>
    <scope>IDENTIFICATION</scope>
</reference>
<accession>A0AAR2KGV0</accession>
<dbReference type="InterPro" id="IPR018378">
    <property type="entry name" value="C-type_lectin_CS"/>
</dbReference>
<keyword evidence="4" id="KW-0812">Transmembrane</keyword>
<dbReference type="CDD" id="cd03593">
    <property type="entry name" value="CLECT_NK_receptors_like"/>
    <property type="match status" value="1"/>
</dbReference>
<dbReference type="GeneTree" id="ENSGT00940000166507"/>
<dbReference type="Ensembl" id="ENSPNAT00000081615.1">
    <property type="protein sequence ID" value="ENSPNAP00000061694.1"/>
    <property type="gene ID" value="ENSPNAG00000037809.1"/>
</dbReference>
<name>A0AAR2KGV0_PYGNA</name>
<dbReference type="Gene3D" id="3.10.100.10">
    <property type="entry name" value="Mannose-Binding Protein A, subunit A"/>
    <property type="match status" value="1"/>
</dbReference>
<dbReference type="GO" id="GO:0005886">
    <property type="term" value="C:plasma membrane"/>
    <property type="evidence" value="ECO:0007669"/>
    <property type="project" value="UniProtKB-SubCell"/>
</dbReference>
<dbReference type="GO" id="GO:0030246">
    <property type="term" value="F:carbohydrate binding"/>
    <property type="evidence" value="ECO:0007669"/>
    <property type="project" value="UniProtKB-KW"/>
</dbReference>
<dbReference type="PANTHER" id="PTHR45710:SF28">
    <property type="entry name" value="C-TYPE LECTIN DOMAIN FAMILY 4 MEMBER C ISOFORM 1"/>
    <property type="match status" value="1"/>
</dbReference>
<evidence type="ECO:0000256" key="1">
    <source>
        <dbReference type="ARBA" id="ARBA00004401"/>
    </source>
</evidence>
<dbReference type="SUPFAM" id="SSF56436">
    <property type="entry name" value="C-type lectin-like"/>
    <property type="match status" value="1"/>
</dbReference>
<evidence type="ECO:0000256" key="2">
    <source>
        <dbReference type="ARBA" id="ARBA00022734"/>
    </source>
</evidence>
<dbReference type="Pfam" id="PF00059">
    <property type="entry name" value="Lectin_C"/>
    <property type="match status" value="1"/>
</dbReference>
<evidence type="ECO:0000256" key="3">
    <source>
        <dbReference type="ARBA" id="ARBA00023157"/>
    </source>
</evidence>
<evidence type="ECO:0000313" key="6">
    <source>
        <dbReference type="Ensembl" id="ENSPNAP00000061694.1"/>
    </source>
</evidence>
<keyword evidence="2" id="KW-0430">Lectin</keyword>
<keyword evidence="4" id="KW-1133">Transmembrane helix</keyword>
<feature type="transmembrane region" description="Helical" evidence="4">
    <location>
        <begin position="52"/>
        <end position="76"/>
    </location>
</feature>